<evidence type="ECO:0000313" key="2">
    <source>
        <dbReference type="EMBL" id="SFH99367.1"/>
    </source>
</evidence>
<feature type="transmembrane region" description="Helical" evidence="1">
    <location>
        <begin position="231"/>
        <end position="251"/>
    </location>
</feature>
<feature type="transmembrane region" description="Helical" evidence="1">
    <location>
        <begin position="121"/>
        <end position="141"/>
    </location>
</feature>
<dbReference type="Pfam" id="PF19656">
    <property type="entry name" value="DUF6159"/>
    <property type="match status" value="1"/>
</dbReference>
<dbReference type="AlphaFoldDB" id="A0A1I3EK66"/>
<feature type="transmembrane region" description="Helical" evidence="1">
    <location>
        <begin position="201"/>
        <end position="225"/>
    </location>
</feature>
<keyword evidence="1" id="KW-1133">Transmembrane helix</keyword>
<feature type="transmembrane region" description="Helical" evidence="1">
    <location>
        <begin position="23"/>
        <end position="48"/>
    </location>
</feature>
<reference evidence="3" key="1">
    <citation type="submission" date="2016-10" db="EMBL/GenBank/DDBJ databases">
        <authorList>
            <person name="Varghese N."/>
            <person name="Submissions S."/>
        </authorList>
    </citation>
    <scope>NUCLEOTIDE SEQUENCE [LARGE SCALE GENOMIC DNA]</scope>
    <source>
        <strain evidence="3">DSM 26348</strain>
    </source>
</reference>
<feature type="transmembrane region" description="Helical" evidence="1">
    <location>
        <begin position="71"/>
        <end position="100"/>
    </location>
</feature>
<protein>
    <recommendedName>
        <fullName evidence="4">Membrane domain of glycerophosphoryl diester phosphodiesterase</fullName>
    </recommendedName>
</protein>
<name>A0A1I3EK66_9PLAN</name>
<dbReference type="RefSeq" id="WP_092048676.1">
    <property type="nucleotide sequence ID" value="NZ_FOQD01000004.1"/>
</dbReference>
<keyword evidence="1" id="KW-0812">Transmembrane</keyword>
<evidence type="ECO:0008006" key="4">
    <source>
        <dbReference type="Google" id="ProtNLM"/>
    </source>
</evidence>
<keyword evidence="3" id="KW-1185">Reference proteome</keyword>
<evidence type="ECO:0000256" key="1">
    <source>
        <dbReference type="SAM" id="Phobius"/>
    </source>
</evidence>
<dbReference type="InterPro" id="IPR046157">
    <property type="entry name" value="DUF6159"/>
</dbReference>
<proteinExistence type="predicted"/>
<organism evidence="2 3">
    <name type="scientific">Planctomicrobium piriforme</name>
    <dbReference type="NCBI Taxonomy" id="1576369"/>
    <lineage>
        <taxon>Bacteria</taxon>
        <taxon>Pseudomonadati</taxon>
        <taxon>Planctomycetota</taxon>
        <taxon>Planctomycetia</taxon>
        <taxon>Planctomycetales</taxon>
        <taxon>Planctomycetaceae</taxon>
        <taxon>Planctomicrobium</taxon>
    </lineage>
</organism>
<gene>
    <name evidence="2" type="ORF">SAMN05421753_104260</name>
</gene>
<accession>A0A1I3EK66</accession>
<sequence>MKVRKGLEITRESWRVLWHDRKLLIFPILSTLSALALIGMLFSAGYLIPELGQRVMSFADPDQQHSPLEQAVGILCLFVLYFVGWFIAIFFNTALVGCALTRFSGGTPTVKGGLQLAVKRLPQILGWSLLTAGVGTLLSAVEQKLGWVGIIMIRLIGLTWTVATYFVVPLLAAEGVGPVTAVRQSVQLLKKTWGEGLTGNIAIPLISSGFAILALVFATAGFLAAVFLESLAIAIATGVCLVVSVFLVMVISSAMRQVFLAGLYRYAMTGEVPQGFSEASMKQALSAGKQPA</sequence>
<dbReference type="OrthoDB" id="5637493at2"/>
<dbReference type="Proteomes" id="UP000199518">
    <property type="component" value="Unassembled WGS sequence"/>
</dbReference>
<feature type="transmembrane region" description="Helical" evidence="1">
    <location>
        <begin position="147"/>
        <end position="168"/>
    </location>
</feature>
<evidence type="ECO:0000313" key="3">
    <source>
        <dbReference type="Proteomes" id="UP000199518"/>
    </source>
</evidence>
<dbReference type="EMBL" id="FOQD01000004">
    <property type="protein sequence ID" value="SFH99367.1"/>
    <property type="molecule type" value="Genomic_DNA"/>
</dbReference>
<keyword evidence="1" id="KW-0472">Membrane</keyword>
<dbReference type="STRING" id="1576369.SAMN05421753_104260"/>